<keyword evidence="3" id="KW-1185">Reference proteome</keyword>
<feature type="region of interest" description="Disordered" evidence="1">
    <location>
        <begin position="92"/>
        <end position="138"/>
    </location>
</feature>
<feature type="region of interest" description="Disordered" evidence="1">
    <location>
        <begin position="156"/>
        <end position="175"/>
    </location>
</feature>
<proteinExistence type="predicted"/>
<gene>
    <name evidence="2" type="ORF">EVAR_85033_1</name>
</gene>
<dbReference type="AlphaFoldDB" id="A0A4C1W8Q1"/>
<organism evidence="2 3">
    <name type="scientific">Eumeta variegata</name>
    <name type="common">Bagworm moth</name>
    <name type="synonym">Eumeta japonica</name>
    <dbReference type="NCBI Taxonomy" id="151549"/>
    <lineage>
        <taxon>Eukaryota</taxon>
        <taxon>Metazoa</taxon>
        <taxon>Ecdysozoa</taxon>
        <taxon>Arthropoda</taxon>
        <taxon>Hexapoda</taxon>
        <taxon>Insecta</taxon>
        <taxon>Pterygota</taxon>
        <taxon>Neoptera</taxon>
        <taxon>Endopterygota</taxon>
        <taxon>Lepidoptera</taxon>
        <taxon>Glossata</taxon>
        <taxon>Ditrysia</taxon>
        <taxon>Tineoidea</taxon>
        <taxon>Psychidae</taxon>
        <taxon>Oiketicinae</taxon>
        <taxon>Eumeta</taxon>
    </lineage>
</organism>
<accession>A0A4C1W8Q1</accession>
<dbReference type="EMBL" id="BGZK01000501">
    <property type="protein sequence ID" value="GBP47441.1"/>
    <property type="molecule type" value="Genomic_DNA"/>
</dbReference>
<reference evidence="2 3" key="1">
    <citation type="journal article" date="2019" name="Commun. Biol.">
        <title>The bagworm genome reveals a unique fibroin gene that provides high tensile strength.</title>
        <authorList>
            <person name="Kono N."/>
            <person name="Nakamura H."/>
            <person name="Ohtoshi R."/>
            <person name="Tomita M."/>
            <person name="Numata K."/>
            <person name="Arakawa K."/>
        </authorList>
    </citation>
    <scope>NUCLEOTIDE SEQUENCE [LARGE SCALE GENOMIC DNA]</scope>
</reference>
<dbReference type="Proteomes" id="UP000299102">
    <property type="component" value="Unassembled WGS sequence"/>
</dbReference>
<evidence type="ECO:0000313" key="3">
    <source>
        <dbReference type="Proteomes" id="UP000299102"/>
    </source>
</evidence>
<feature type="compositionally biased region" description="Low complexity" evidence="1">
    <location>
        <begin position="96"/>
        <end position="108"/>
    </location>
</feature>
<evidence type="ECO:0000313" key="2">
    <source>
        <dbReference type="EMBL" id="GBP47441.1"/>
    </source>
</evidence>
<feature type="compositionally biased region" description="Acidic residues" evidence="1">
    <location>
        <begin position="124"/>
        <end position="133"/>
    </location>
</feature>
<evidence type="ECO:0000256" key="1">
    <source>
        <dbReference type="SAM" id="MobiDB-lite"/>
    </source>
</evidence>
<dbReference type="InterPro" id="IPR026703">
    <property type="entry name" value="ERICH2"/>
</dbReference>
<dbReference type="PANTHER" id="PTHR21520">
    <property type="entry name" value="GLUTAMATE-RICH PROTEIN 2"/>
    <property type="match status" value="1"/>
</dbReference>
<name>A0A4C1W8Q1_EUMVA</name>
<protein>
    <submittedName>
        <fullName evidence="2">Uncharacterized protein</fullName>
    </submittedName>
</protein>
<sequence length="175" mass="19268">MFQAREISARRSLTAAEENGGAWSSLSPTLVQPRRLRRQRHLLRTERIPCRAIMRRQYAEALKYCRLILQYEPQNTAARGFYPLLLRRAAHRAPHTDTSPSDGTSGSSLEVDSSSTSASGTRDELDDGEDDGDLNGNALFRTASYTGATLLVDENDNAAAATAPSTPGHGRRPRR</sequence>
<comment type="caution">
    <text evidence="2">The sequence shown here is derived from an EMBL/GenBank/DDBJ whole genome shotgun (WGS) entry which is preliminary data.</text>
</comment>
<dbReference type="STRING" id="151549.A0A4C1W8Q1"/>
<dbReference type="PANTHER" id="PTHR21520:SF2">
    <property type="entry name" value="GLUTAMATE-RICH PROTEIN 2"/>
    <property type="match status" value="1"/>
</dbReference>
<dbReference type="OrthoDB" id="9950633at2759"/>
<feature type="compositionally biased region" description="Polar residues" evidence="1">
    <location>
        <begin position="110"/>
        <end position="120"/>
    </location>
</feature>